<dbReference type="InterPro" id="IPR042252">
    <property type="entry name" value="MtfA_N"/>
</dbReference>
<reference evidence="2 3" key="1">
    <citation type="submission" date="2018-07" db="EMBL/GenBank/DDBJ databases">
        <title>Marsedoiliclastica nanhaica gen. nov. sp. nov., a novel marine hydrocarbonoclastic bacterium isolated from an in-situ enriched hydrocarbon-degrading consortium in deep-sea sediment.</title>
        <authorList>
            <person name="Dong C."/>
            <person name="Ma T."/>
            <person name="Liu R."/>
            <person name="Shao Z."/>
        </authorList>
    </citation>
    <scope>NUCLEOTIDE SEQUENCE [LARGE SCALE GENOMIC DNA]</scope>
    <source>
        <strain evidence="3">soil36-7</strain>
    </source>
</reference>
<dbReference type="EMBL" id="CP031093">
    <property type="protein sequence ID" value="QCF24521.1"/>
    <property type="molecule type" value="Genomic_DNA"/>
</dbReference>
<dbReference type="InterPro" id="IPR024079">
    <property type="entry name" value="MetalloPept_cat_dom_sf"/>
</dbReference>
<accession>A0A4P7XCJ1</accession>
<dbReference type="Gene3D" id="1.10.472.150">
    <property type="entry name" value="Glucose-regulated metallo-peptidase M90, N-terminal domain"/>
    <property type="match status" value="1"/>
</dbReference>
<keyword evidence="1" id="KW-1133">Transmembrane helix</keyword>
<dbReference type="GO" id="GO:0005829">
    <property type="term" value="C:cytosol"/>
    <property type="evidence" value="ECO:0007669"/>
    <property type="project" value="TreeGrafter"/>
</dbReference>
<proteinExistence type="predicted"/>
<protein>
    <recommendedName>
        <fullName evidence="4">Zinc-dependent peptidase</fullName>
    </recommendedName>
</protein>
<evidence type="ECO:0000256" key="1">
    <source>
        <dbReference type="SAM" id="Phobius"/>
    </source>
</evidence>
<gene>
    <name evidence="2" type="ORF">soil367_00305</name>
</gene>
<dbReference type="AlphaFoldDB" id="A0A4P7XCJ1"/>
<dbReference type="Gene3D" id="3.40.390.10">
    <property type="entry name" value="Collagenase (Catalytic Domain)"/>
    <property type="match status" value="1"/>
</dbReference>
<evidence type="ECO:0000313" key="2">
    <source>
        <dbReference type="EMBL" id="QCF24521.1"/>
    </source>
</evidence>
<dbReference type="GO" id="GO:0004177">
    <property type="term" value="F:aminopeptidase activity"/>
    <property type="evidence" value="ECO:0007669"/>
    <property type="project" value="TreeGrafter"/>
</dbReference>
<dbReference type="KEGG" id="hmi:soil367_00305"/>
<dbReference type="Pfam" id="PF06167">
    <property type="entry name" value="Peptidase_M90"/>
    <property type="match status" value="1"/>
</dbReference>
<evidence type="ECO:0008006" key="4">
    <source>
        <dbReference type="Google" id="ProtNLM"/>
    </source>
</evidence>
<evidence type="ECO:0000313" key="3">
    <source>
        <dbReference type="Proteomes" id="UP000298049"/>
    </source>
</evidence>
<organism evidence="2 3">
    <name type="scientific">Hydrocarboniclastica marina</name>
    <dbReference type="NCBI Taxonomy" id="2259620"/>
    <lineage>
        <taxon>Bacteria</taxon>
        <taxon>Pseudomonadati</taxon>
        <taxon>Pseudomonadota</taxon>
        <taxon>Gammaproteobacteria</taxon>
        <taxon>Alteromonadales</taxon>
        <taxon>Alteromonadaceae</taxon>
        <taxon>Hydrocarboniclastica</taxon>
    </lineage>
</organism>
<sequence length="294" mass="32301">MLSIALYLTLVVVLIAGAIHLLFIRPRQRRRALVNSPMPPSWRSWIAQAVPHYACYSADSRHLLEERVKIFVAEKAFYGCDGQEVEDLHRVTIAAQACLLSLAYPIDSASAVTAILLYPSAFRVPASGTTGLSFFDQDGVVAFDQDVVIASDEDIRLGESWEEGRIILSWDDIETELAARKAGEQPVANVVLHEFAHQFDQHQGISAAMVAGESGPAATLSRAFAALQQAVETDMDTLIDPYGSTEPAEFIAVLTETFFERPLALQQSDEALYATISQIYRLDLATLVRQSGED</sequence>
<dbReference type="RefSeq" id="WP_136545811.1">
    <property type="nucleotide sequence ID" value="NZ_CP031093.1"/>
</dbReference>
<dbReference type="PANTHER" id="PTHR30164:SF2">
    <property type="entry name" value="PROTEIN MTFA"/>
    <property type="match status" value="1"/>
</dbReference>
<dbReference type="GO" id="GO:0008237">
    <property type="term" value="F:metallopeptidase activity"/>
    <property type="evidence" value="ECO:0007669"/>
    <property type="project" value="InterPro"/>
</dbReference>
<name>A0A4P7XCJ1_9ALTE</name>
<keyword evidence="3" id="KW-1185">Reference proteome</keyword>
<feature type="transmembrane region" description="Helical" evidence="1">
    <location>
        <begin position="6"/>
        <end position="24"/>
    </location>
</feature>
<dbReference type="Proteomes" id="UP000298049">
    <property type="component" value="Chromosome"/>
</dbReference>
<dbReference type="CDD" id="cd20169">
    <property type="entry name" value="Peptidase_M90_mtfA"/>
    <property type="match status" value="1"/>
</dbReference>
<keyword evidence="1" id="KW-0472">Membrane</keyword>
<dbReference type="InterPro" id="IPR010384">
    <property type="entry name" value="MtfA_fam"/>
</dbReference>
<keyword evidence="1" id="KW-0812">Transmembrane</keyword>
<dbReference type="PANTHER" id="PTHR30164">
    <property type="entry name" value="MTFA PEPTIDASE"/>
    <property type="match status" value="1"/>
</dbReference>
<dbReference type="OrthoDB" id="9786424at2"/>
<dbReference type="SUPFAM" id="SSF55486">
    <property type="entry name" value="Metalloproteases ('zincins'), catalytic domain"/>
    <property type="match status" value="1"/>
</dbReference>